<keyword evidence="1" id="KW-1133">Transmembrane helix</keyword>
<evidence type="ECO:0000313" key="3">
    <source>
        <dbReference type="Proteomes" id="UP000475037"/>
    </source>
</evidence>
<organism evidence="2 3">
    <name type="scientific">Crocuta crocuta</name>
    <name type="common">Spotted hyena</name>
    <dbReference type="NCBI Taxonomy" id="9678"/>
    <lineage>
        <taxon>Eukaryota</taxon>
        <taxon>Metazoa</taxon>
        <taxon>Chordata</taxon>
        <taxon>Craniata</taxon>
        <taxon>Vertebrata</taxon>
        <taxon>Euteleostomi</taxon>
        <taxon>Mammalia</taxon>
        <taxon>Eutheria</taxon>
        <taxon>Laurasiatheria</taxon>
        <taxon>Carnivora</taxon>
        <taxon>Feliformia</taxon>
        <taxon>Hyaenidae</taxon>
        <taxon>Crocuta</taxon>
    </lineage>
</organism>
<evidence type="ECO:0000313" key="2">
    <source>
        <dbReference type="EMBL" id="KAF0877491.1"/>
    </source>
</evidence>
<gene>
    <name evidence="2" type="ORF">FOF47_R18800</name>
</gene>
<evidence type="ECO:0000256" key="1">
    <source>
        <dbReference type="SAM" id="Phobius"/>
    </source>
</evidence>
<comment type="caution">
    <text evidence="2">The sequence shown here is derived from an EMBL/GenBank/DDBJ whole genome shotgun (WGS) entry which is preliminary data.</text>
</comment>
<feature type="transmembrane region" description="Helical" evidence="1">
    <location>
        <begin position="80"/>
        <end position="97"/>
    </location>
</feature>
<reference evidence="2 3" key="1">
    <citation type="submission" date="2019-11" db="EMBL/GenBank/DDBJ databases">
        <authorList>
            <person name="Yang C."/>
            <person name="Li F."/>
        </authorList>
    </citation>
    <scope>NUCLEOTIDE SEQUENCE [LARGE SCALE GENOMIC DNA]</scope>
    <source>
        <strain evidence="2">KB4526</strain>
        <tissue evidence="2">Muscle</tissue>
    </source>
</reference>
<dbReference type="Proteomes" id="UP000475037">
    <property type="component" value="Unassembled WGS sequence"/>
</dbReference>
<sequence length="113" mass="13378">SVTFLYPNNKFSEKEIDPIYKNLKNNHIRINVYKKVKDLYSENCKTMMKEIKKDTNKLKGNPYSYPGSINIVKMSLPPKAMYIFNTILIKIPVAFFIELEKKYLKFKGNHKRP</sequence>
<dbReference type="EMBL" id="VOAJ01004384">
    <property type="protein sequence ID" value="KAF0877491.1"/>
    <property type="molecule type" value="Genomic_DNA"/>
</dbReference>
<keyword evidence="3" id="KW-1185">Reference proteome</keyword>
<name>A0A6G1APD7_CROCR</name>
<keyword evidence="1" id="KW-0472">Membrane</keyword>
<accession>A0A6G1APD7</accession>
<dbReference type="AlphaFoldDB" id="A0A6G1APD7"/>
<keyword evidence="1" id="KW-0812">Transmembrane</keyword>
<feature type="non-terminal residue" evidence="2">
    <location>
        <position position="113"/>
    </location>
</feature>
<feature type="non-terminal residue" evidence="2">
    <location>
        <position position="1"/>
    </location>
</feature>
<proteinExistence type="predicted"/>
<protein>
    <submittedName>
        <fullName evidence="2">LORF2 protein</fullName>
    </submittedName>
</protein>